<dbReference type="PANTHER" id="PTHR22946">
    <property type="entry name" value="DIENELACTONE HYDROLASE DOMAIN-CONTAINING PROTEIN-RELATED"/>
    <property type="match status" value="1"/>
</dbReference>
<dbReference type="RefSeq" id="WP_066420076.1">
    <property type="nucleotide sequence ID" value="NZ_CP018866.1"/>
</dbReference>
<dbReference type="GO" id="GO:0006508">
    <property type="term" value="P:proteolysis"/>
    <property type="evidence" value="ECO:0007669"/>
    <property type="project" value="InterPro"/>
</dbReference>
<dbReference type="InterPro" id="IPR001375">
    <property type="entry name" value="Peptidase_S9_cat"/>
</dbReference>
<protein>
    <recommendedName>
        <fullName evidence="2">Peptidase S9 prolyl oligopeptidase catalytic domain-containing protein</fullName>
    </recommendedName>
</protein>
<evidence type="ECO:0000313" key="4">
    <source>
        <dbReference type="Proteomes" id="UP000215224"/>
    </source>
</evidence>
<name>A0A223KMF0_9BACI</name>
<reference evidence="3 4" key="1">
    <citation type="submission" date="2016-12" db="EMBL/GenBank/DDBJ databases">
        <title>The whole genome sequencing and assembly of Bacillus cohnii DSM 6307T strain.</title>
        <authorList>
            <person name="Lee Y.-J."/>
            <person name="Yi H."/>
            <person name="Bahn Y.-S."/>
            <person name="Kim J.F."/>
            <person name="Lee D.-W."/>
        </authorList>
    </citation>
    <scope>NUCLEOTIDE SEQUENCE [LARGE SCALE GENOMIC DNA]</scope>
    <source>
        <strain evidence="3 4">DSM 6307</strain>
    </source>
</reference>
<dbReference type="STRING" id="1314751.GCA_001591425_04035"/>
<dbReference type="Gene3D" id="3.40.50.1820">
    <property type="entry name" value="alpha/beta hydrolase"/>
    <property type="match status" value="1"/>
</dbReference>
<dbReference type="PANTHER" id="PTHR22946:SF9">
    <property type="entry name" value="POLYKETIDE TRANSFERASE AF380"/>
    <property type="match status" value="1"/>
</dbReference>
<dbReference type="GO" id="GO:0052689">
    <property type="term" value="F:carboxylic ester hydrolase activity"/>
    <property type="evidence" value="ECO:0007669"/>
    <property type="project" value="UniProtKB-ARBA"/>
</dbReference>
<dbReference type="Pfam" id="PF00326">
    <property type="entry name" value="Peptidase_S9"/>
    <property type="match status" value="1"/>
</dbReference>
<keyword evidence="4" id="KW-1185">Reference proteome</keyword>
<keyword evidence="1" id="KW-0378">Hydrolase</keyword>
<feature type="domain" description="Peptidase S9 prolyl oligopeptidase catalytic" evidence="2">
    <location>
        <begin position="46"/>
        <end position="235"/>
    </location>
</feature>
<dbReference type="EMBL" id="CP018866">
    <property type="protein sequence ID" value="AST90576.1"/>
    <property type="molecule type" value="Genomic_DNA"/>
</dbReference>
<gene>
    <name evidence="3" type="ORF">BC6307_04425</name>
</gene>
<dbReference type="SUPFAM" id="SSF53474">
    <property type="entry name" value="alpha/beta-Hydrolases"/>
    <property type="match status" value="1"/>
</dbReference>
<accession>A0A223KMF0</accession>
<dbReference type="AlphaFoldDB" id="A0A223KMF0"/>
<evidence type="ECO:0000313" key="3">
    <source>
        <dbReference type="EMBL" id="AST90576.1"/>
    </source>
</evidence>
<dbReference type="KEGG" id="bcoh:BC6307_04425"/>
<dbReference type="Proteomes" id="UP000215224">
    <property type="component" value="Chromosome"/>
</dbReference>
<dbReference type="GO" id="GO:0008236">
    <property type="term" value="F:serine-type peptidase activity"/>
    <property type="evidence" value="ECO:0007669"/>
    <property type="project" value="InterPro"/>
</dbReference>
<dbReference type="InterPro" id="IPR050261">
    <property type="entry name" value="FrsA_esterase"/>
</dbReference>
<evidence type="ECO:0000259" key="2">
    <source>
        <dbReference type="Pfam" id="PF00326"/>
    </source>
</evidence>
<dbReference type="InterPro" id="IPR029058">
    <property type="entry name" value="AB_hydrolase_fold"/>
</dbReference>
<sequence length="247" mass="27900">MIHIEKRKIKEIPLLEVYDQSIKNEKAPTIFFFHGITSMKEMNLSYAYLMAEKGFRVVLPDSLYHGERGKRLQPHELAATFWKIVLTNITDVNTLRKVYIEEGKIEEARIGVAGTSMGAITTLGCLTQYSWIKAAVSLMGTPSYEQFALEKLNALKGQITLSEVEIAEALEQLKPFDLSKKPELLNGRPLYCWHGALDKEVPVHHIQKFAETIPEGSNVKLVIDPNGSHKVSKEGMYATANWFAEHL</sequence>
<organism evidence="3 4">
    <name type="scientific">Sutcliffiella cohnii</name>
    <dbReference type="NCBI Taxonomy" id="33932"/>
    <lineage>
        <taxon>Bacteria</taxon>
        <taxon>Bacillati</taxon>
        <taxon>Bacillota</taxon>
        <taxon>Bacilli</taxon>
        <taxon>Bacillales</taxon>
        <taxon>Bacillaceae</taxon>
        <taxon>Sutcliffiella</taxon>
    </lineage>
</organism>
<evidence type="ECO:0000256" key="1">
    <source>
        <dbReference type="ARBA" id="ARBA00022801"/>
    </source>
</evidence>
<proteinExistence type="predicted"/>